<dbReference type="PROSITE" id="PS00973">
    <property type="entry name" value="USP_2"/>
    <property type="match status" value="1"/>
</dbReference>
<evidence type="ECO:0000313" key="6">
    <source>
        <dbReference type="WBParaSite" id="ASIM_0001111701-mRNA-1"/>
    </source>
</evidence>
<feature type="region of interest" description="Disordered" evidence="2">
    <location>
        <begin position="237"/>
        <end position="277"/>
    </location>
</feature>
<sequence length="1372" mass="153158">MESSRKTSLPHKTPKQQYQQQLSSAGNTTHRQRNSKHPNDTTTCPAKNLPPVKNAASLLKNTSSSLSTNGADGSVGFGVNLNASNSIPAPVRASGPPPARTQASVSITPSSSFDVSAKTRLYRSSATTDCTKKKFADGITEVRTSSFSSTSSPSTDWSGRRKGVSGINKNNSGANDNANINTAHDRGNPWKRETPSVVATSSIVAAGCKDNATVGSESVDHSRRNCWKIDEREPKGFKGSVGLKKREDEGGTQGQQGTPTPAEAEAQSQAGTSNQLDSAAALDDNSHAYVGLQNQANTCYLNSLIQTLFMTPEFRNAIFKMMFNGTKDEEMRSIACQLKKIFALLQTTGEKSLQTTDITNSFGWKNNEALEQHDIQELCRLMFDALEQKWRNTPNAELVQNLYRGTMLDYVQCLNCKRQNVKFVPFLDLPLATKHCATGTPFESIEEALHAFVKPERAESSSDAAASPTKIDYVQRAEEQSMRIDEDEVNELLKKDGPYVYELFSVLVHQGTISNGHYFAYVKNMDQKEWFCFNDSHVTRATLEQIHQTWGGMKGGWSSSHTNAYMLMYRKVDRQRNEKFMKTVDMPNDLKMQLKRWHQEEVEKLEEWRYEATLVNVSVMYNSSDGSGSVGGWWHRRVGCASGAKYHLRVSYTVKLYEIYIRAIRRFIERRCDDRSIEEDFRLLKCNSCLFNIVDEFSKEQLLEMSIADAFPSCTKETAANCAISTRGQHRSGSKSNTRRGADVYLVLDCKPSAMKKFYGITKTSDDGLSGAFTLNVVPLDVQNGTYGRARLVQFADSETVAQMKTKIAALYEESEESAAALRLVLDKGIVSPPTMFLFNIDGLQARDVVGDRSTIAMKLFVDCAYDYGSQGSRGAIRNADRCKSFSESLMCEMLERQKRTIKLKIILPECDDYKHITMNGPPPESIVARSRSVTPIPSTQSTGGFIQNEQENNGAENGSNDGSSKKLYSNNSNDVGDCKTKMKKDTNISDDDTDYRRGVGSQFNINVYKDEGDEDDFDLDDSDVDGYLDRDEEQITLSLPKNIAFSALNTTPDGELTILADDRQTVYNLRSWIADQLVIDVNQFAILKHYRQGESGYESAIWNCNETLHEAYSSVLYLSVKLREPLKKDQRLVPVVNYALNAEEPDEWLFLFDVTGTVDMSIGEVLKMCDEKLGMVYGRNHGTGRLRLREMINGVGLPILSSGDRLGRRGKNWNETLYLQVLEVDEALAYERVGIGAYPVTVCRWNPTELSVGERVEVIVSAAAQDQIRALKGAISRQFHVKLEDIELSTAYPTVGSAAKWPYTVQRCALIDEVHFSKGGLIPASGTFNGKLVTEEMKNDIRRQDGKKKGKMNDEREHPLRIQYSMSVSEE</sequence>
<feature type="compositionally biased region" description="Basic and acidic residues" evidence="2">
    <location>
        <begin position="1352"/>
        <end position="1361"/>
    </location>
</feature>
<dbReference type="GO" id="GO:0005829">
    <property type="term" value="C:cytosol"/>
    <property type="evidence" value="ECO:0007669"/>
    <property type="project" value="TreeGrafter"/>
</dbReference>
<dbReference type="EMBL" id="UYRR01031011">
    <property type="protein sequence ID" value="VDK43427.1"/>
    <property type="molecule type" value="Genomic_DNA"/>
</dbReference>
<feature type="compositionally biased region" description="Polar residues" evidence="2">
    <location>
        <begin position="932"/>
        <end position="946"/>
    </location>
</feature>
<feature type="compositionally biased region" description="Low complexity" evidence="2">
    <location>
        <begin position="948"/>
        <end position="961"/>
    </location>
</feature>
<protein>
    <submittedName>
        <fullName evidence="6">Ubiquitin carboxyl-terminal hydrolase 64E (inferred by orthology to a D. melanogaster protein)</fullName>
    </submittedName>
</protein>
<feature type="region of interest" description="Disordered" evidence="2">
    <location>
        <begin position="1"/>
        <end position="63"/>
    </location>
</feature>
<dbReference type="InterPro" id="IPR018200">
    <property type="entry name" value="USP_CS"/>
</dbReference>
<dbReference type="WBParaSite" id="ASIM_0001111701-mRNA-1">
    <property type="protein sequence ID" value="ASIM_0001111701-mRNA-1"/>
    <property type="gene ID" value="ASIM_0001111701"/>
</dbReference>
<comment type="similarity">
    <text evidence="1">Belongs to the peptidase C19 family.</text>
</comment>
<feature type="compositionally biased region" description="Low complexity" evidence="2">
    <location>
        <begin position="166"/>
        <end position="181"/>
    </location>
</feature>
<dbReference type="InterPro" id="IPR001394">
    <property type="entry name" value="Peptidase_C19_UCH"/>
</dbReference>
<evidence type="ECO:0000256" key="1">
    <source>
        <dbReference type="ARBA" id="ARBA00009085"/>
    </source>
</evidence>
<feature type="compositionally biased region" description="Low complexity" evidence="2">
    <location>
        <begin position="54"/>
        <end position="63"/>
    </location>
</feature>
<feature type="compositionally biased region" description="Polar residues" evidence="2">
    <location>
        <begin position="15"/>
        <end position="29"/>
    </location>
</feature>
<evidence type="ECO:0000313" key="5">
    <source>
        <dbReference type="Proteomes" id="UP000267096"/>
    </source>
</evidence>
<dbReference type="SUPFAM" id="SSF54001">
    <property type="entry name" value="Cysteine proteinases"/>
    <property type="match status" value="1"/>
</dbReference>
<feature type="region of interest" description="Disordered" evidence="2">
    <location>
        <begin position="922"/>
        <end position="994"/>
    </location>
</feature>
<feature type="compositionally biased region" description="Low complexity" evidence="2">
    <location>
        <begin position="145"/>
        <end position="157"/>
    </location>
</feature>
<dbReference type="Pfam" id="PF00443">
    <property type="entry name" value="UCH"/>
    <property type="match status" value="1"/>
</dbReference>
<feature type="region of interest" description="Disordered" evidence="2">
    <location>
        <begin position="1339"/>
        <end position="1372"/>
    </location>
</feature>
<dbReference type="PANTHER" id="PTHR24006:SF702">
    <property type="entry name" value="UBIQUITIN CARBOXYL-TERMINAL HYDROLASE 47"/>
    <property type="match status" value="1"/>
</dbReference>
<dbReference type="Proteomes" id="UP000267096">
    <property type="component" value="Unassembled WGS sequence"/>
</dbReference>
<reference evidence="6" key="1">
    <citation type="submission" date="2016-04" db="UniProtKB">
        <authorList>
            <consortium name="WormBaseParasite"/>
        </authorList>
    </citation>
    <scope>IDENTIFICATION</scope>
</reference>
<dbReference type="InterPro" id="IPR028889">
    <property type="entry name" value="USP"/>
</dbReference>
<keyword evidence="5" id="KW-1185">Reference proteome</keyword>
<dbReference type="InterPro" id="IPR038765">
    <property type="entry name" value="Papain-like_cys_pep_sf"/>
</dbReference>
<gene>
    <name evidence="4" type="ORF">ASIM_LOCUS10675</name>
</gene>
<name>A0A0M3JSY9_ANISI</name>
<feature type="compositionally biased region" description="Basic and acidic residues" evidence="2">
    <location>
        <begin position="183"/>
        <end position="194"/>
    </location>
</feature>
<dbReference type="GO" id="GO:0016579">
    <property type="term" value="P:protein deubiquitination"/>
    <property type="evidence" value="ECO:0007669"/>
    <property type="project" value="InterPro"/>
</dbReference>
<organism evidence="6">
    <name type="scientific">Anisakis simplex</name>
    <name type="common">Herring worm</name>
    <dbReference type="NCBI Taxonomy" id="6269"/>
    <lineage>
        <taxon>Eukaryota</taxon>
        <taxon>Metazoa</taxon>
        <taxon>Ecdysozoa</taxon>
        <taxon>Nematoda</taxon>
        <taxon>Chromadorea</taxon>
        <taxon>Rhabditida</taxon>
        <taxon>Spirurina</taxon>
        <taxon>Ascaridomorpha</taxon>
        <taxon>Ascaridoidea</taxon>
        <taxon>Anisakidae</taxon>
        <taxon>Anisakis</taxon>
        <taxon>Anisakis simplex complex</taxon>
    </lineage>
</organism>
<dbReference type="GO" id="GO:0004843">
    <property type="term" value="F:cysteine-type deubiquitinase activity"/>
    <property type="evidence" value="ECO:0007669"/>
    <property type="project" value="InterPro"/>
</dbReference>
<evidence type="ECO:0000259" key="3">
    <source>
        <dbReference type="PROSITE" id="PS50235"/>
    </source>
</evidence>
<feature type="compositionally biased region" description="Basic and acidic residues" evidence="2">
    <location>
        <begin position="977"/>
        <end position="988"/>
    </location>
</feature>
<dbReference type="OrthoDB" id="289038at2759"/>
<dbReference type="InterPro" id="IPR050164">
    <property type="entry name" value="Peptidase_C19"/>
</dbReference>
<dbReference type="PANTHER" id="PTHR24006">
    <property type="entry name" value="UBIQUITIN CARBOXYL-TERMINAL HYDROLASE"/>
    <property type="match status" value="1"/>
</dbReference>
<feature type="compositionally biased region" description="Polar residues" evidence="2">
    <location>
        <begin position="266"/>
        <end position="277"/>
    </location>
</feature>
<dbReference type="PROSITE" id="PS50235">
    <property type="entry name" value="USP_3"/>
    <property type="match status" value="1"/>
</dbReference>
<accession>A0A0M3JSY9</accession>
<proteinExistence type="inferred from homology"/>
<evidence type="ECO:0000313" key="4">
    <source>
        <dbReference type="EMBL" id="VDK43427.1"/>
    </source>
</evidence>
<feature type="region of interest" description="Disordered" evidence="2">
    <location>
        <begin position="145"/>
        <end position="195"/>
    </location>
</feature>
<dbReference type="PROSITE" id="PS00972">
    <property type="entry name" value="USP_1"/>
    <property type="match status" value="1"/>
</dbReference>
<dbReference type="GO" id="GO:0005634">
    <property type="term" value="C:nucleus"/>
    <property type="evidence" value="ECO:0007669"/>
    <property type="project" value="TreeGrafter"/>
</dbReference>
<reference evidence="4 5" key="2">
    <citation type="submission" date="2018-11" db="EMBL/GenBank/DDBJ databases">
        <authorList>
            <consortium name="Pathogen Informatics"/>
        </authorList>
    </citation>
    <scope>NUCLEOTIDE SEQUENCE [LARGE SCALE GENOMIC DNA]</scope>
</reference>
<dbReference type="Gene3D" id="3.90.70.10">
    <property type="entry name" value="Cysteine proteinases"/>
    <property type="match status" value="2"/>
</dbReference>
<evidence type="ECO:0000256" key="2">
    <source>
        <dbReference type="SAM" id="MobiDB-lite"/>
    </source>
</evidence>
<feature type="domain" description="USP" evidence="3">
    <location>
        <begin position="290"/>
        <end position="572"/>
    </location>
</feature>